<keyword evidence="1" id="KW-0732">Signal</keyword>
<reference evidence="3 5" key="2">
    <citation type="submission" date="2018-06" db="EMBL/GenBank/DDBJ databases">
        <authorList>
            <consortium name="Pathogen Informatics"/>
            <person name="Doyle S."/>
        </authorList>
    </citation>
    <scope>NUCLEOTIDE SEQUENCE [LARGE SCALE GENOMIC DNA]</scope>
    <source>
        <strain evidence="3 5">NCTC13492</strain>
    </source>
</reference>
<accession>A0A2X2V8A2</accession>
<evidence type="ECO:0000313" key="3">
    <source>
        <dbReference type="EMBL" id="SQB27002.1"/>
    </source>
</evidence>
<feature type="signal peptide" evidence="1">
    <location>
        <begin position="1"/>
        <end position="18"/>
    </location>
</feature>
<evidence type="ECO:0000313" key="2">
    <source>
        <dbReference type="EMBL" id="SDI41268.1"/>
    </source>
</evidence>
<dbReference type="Proteomes" id="UP000199426">
    <property type="component" value="Unassembled WGS sequence"/>
</dbReference>
<dbReference type="STRING" id="445960.SAMN05421542_1142"/>
<evidence type="ECO:0000256" key="1">
    <source>
        <dbReference type="SAM" id="SignalP"/>
    </source>
</evidence>
<evidence type="ECO:0000313" key="4">
    <source>
        <dbReference type="Proteomes" id="UP000199426"/>
    </source>
</evidence>
<feature type="chain" id="PRO_5016691706" description="YD repeat-containing protein" evidence="1">
    <location>
        <begin position="19"/>
        <end position="1091"/>
    </location>
</feature>
<name>A0A2X2V8A2_CHRJE</name>
<dbReference type="EMBL" id="UAWB01000002">
    <property type="protein sequence ID" value="SQB27002.1"/>
    <property type="molecule type" value="Genomic_DNA"/>
</dbReference>
<evidence type="ECO:0008006" key="6">
    <source>
        <dbReference type="Google" id="ProtNLM"/>
    </source>
</evidence>
<keyword evidence="4" id="KW-1185">Reference proteome</keyword>
<sequence>MKKIILLAASLSAMMGWGQTSIGGQPNIQKIVPTTPETYSMFKAGDFPVDYRTGKLNISVPLHTISTKYGISIPISLTYNTGGIKVDETSSTVGLGWSLSVPNNIAVEVHGKEDLNNTLASWYPENAFDYQFNEIMIESFPPDIRLKLSGLRDNTLDTEPDIYHYNLPTISGSFVRDSNGNFHTIPYENIRITYSESDRKFTITDDKGIIYTLGFGSILFTDSLTTGTPSYVSSLVLHKIKLPNNEEINFKYETQMSYKNVSYSFTDYYYPVPSAIGDPCIMGQQDVGGVTTNRYLDRLLTEITYNNETVKLNYKNIINGISGRKDVSSDTPASTYALDNIQVINNKNNTVTKYLELAHDYFTSNEPSPVSDYKYYRLKLLGLEDKLQNNKYSFQYNETAKPNVGSFAQDIWGYFNGKIYGNIGLIPNLRYFNKNHTTGADRSVDANNSQAYILKKIVYPTGGYSSFIFENNTIWGQLLIPQKEEITYSFINNAYNNTQFEYETITMTTPVNEYFYIDVDIFKGEEIGLEFFNSCSNQTPNQFPDNESSMGTAYLEEFINNHWEILTVFNGGSTAGTSIDGKFFMNPGAKKRIRTERKGNCFVSLKVYKIKYNKKNNQNNIVGGLRIKKVEDFDGIHTYTKKYFQYHNPEMPGEKSSGYFASPLSFLEITPKPVQSSTSVPVLCSMYTLSADQAVNSSLLGKDVVNYEYVTEYIPGKGRKVYQFEKEDNLMDISVVSGNGFNPYRFRNKNLIVEKLYADNSNNLLKETTYKYNLSLLKNVLSSNTYNNPGMLVPSAKIGIYELPGFQSILYSTRVLSSYPIQSGKFLLNEAITKDYITGNTLITHVNNEYSLSDVHKPINLTLEKTTFPDQVIQTAANQYAYEKGNQKLINANMVGFPLETTVIKKLNNNNVGTTISKTETKYDDSTHLFPTSALSYDLQNPAVVANEVKYDKYDLKGNIQQYTTKDGVSTVIIWGYHGTQPIAKIENAKLENIGQSFIDSIVNASNTDASAERNNDETNLLNAFNTFKRNLGDYQITTYTYDPLIGVRSITPPSGIREVYLYDTAGRLKEVRENNQTGKLLKEFNYHYKN</sequence>
<protein>
    <recommendedName>
        <fullName evidence="6">YD repeat-containing protein</fullName>
    </recommendedName>
</protein>
<dbReference type="OrthoDB" id="9814627at2"/>
<gene>
    <name evidence="3" type="ORF">NCTC13492_00682</name>
    <name evidence="2" type="ORF">SAMN05421542_1142</name>
</gene>
<organism evidence="3 5">
    <name type="scientific">Chryseobacterium jejuense</name>
    <dbReference type="NCBI Taxonomy" id="445960"/>
    <lineage>
        <taxon>Bacteria</taxon>
        <taxon>Pseudomonadati</taxon>
        <taxon>Bacteroidota</taxon>
        <taxon>Flavobacteriia</taxon>
        <taxon>Flavobacteriales</taxon>
        <taxon>Weeksellaceae</taxon>
        <taxon>Chryseobacterium group</taxon>
        <taxon>Chryseobacterium</taxon>
    </lineage>
</organism>
<dbReference type="AlphaFoldDB" id="A0A2X2V8A2"/>
<dbReference type="Proteomes" id="UP000251670">
    <property type="component" value="Unassembled WGS sequence"/>
</dbReference>
<proteinExistence type="predicted"/>
<dbReference type="EMBL" id="FNEG01000001">
    <property type="protein sequence ID" value="SDI41268.1"/>
    <property type="molecule type" value="Genomic_DNA"/>
</dbReference>
<evidence type="ECO:0000313" key="5">
    <source>
        <dbReference type="Proteomes" id="UP000251670"/>
    </source>
</evidence>
<dbReference type="RefSeq" id="WP_139166082.1">
    <property type="nucleotide sequence ID" value="NZ_FNEG01000001.1"/>
</dbReference>
<reference evidence="2 4" key="1">
    <citation type="submission" date="2016-10" db="EMBL/GenBank/DDBJ databases">
        <authorList>
            <person name="Varghese N."/>
            <person name="Submissions S."/>
        </authorList>
    </citation>
    <scope>NUCLEOTIDE SEQUENCE [LARGE SCALE GENOMIC DNA]</scope>
    <source>
        <strain evidence="2 4">DSM 19299</strain>
    </source>
</reference>